<organism evidence="3 4">
    <name type="scientific">Mytilus galloprovincialis</name>
    <name type="common">Mediterranean mussel</name>
    <dbReference type="NCBI Taxonomy" id="29158"/>
    <lineage>
        <taxon>Eukaryota</taxon>
        <taxon>Metazoa</taxon>
        <taxon>Spiralia</taxon>
        <taxon>Lophotrochozoa</taxon>
        <taxon>Mollusca</taxon>
        <taxon>Bivalvia</taxon>
        <taxon>Autobranchia</taxon>
        <taxon>Pteriomorphia</taxon>
        <taxon>Mytilida</taxon>
        <taxon>Mytiloidea</taxon>
        <taxon>Mytilidae</taxon>
        <taxon>Mytilinae</taxon>
        <taxon>Mytilus</taxon>
    </lineage>
</organism>
<dbReference type="Gene3D" id="1.10.533.10">
    <property type="entry name" value="Death Domain, Fas"/>
    <property type="match status" value="1"/>
</dbReference>
<reference evidence="3" key="1">
    <citation type="submission" date="2018-11" db="EMBL/GenBank/DDBJ databases">
        <authorList>
            <person name="Alioto T."/>
            <person name="Alioto T."/>
        </authorList>
    </citation>
    <scope>NUCLEOTIDE SEQUENCE</scope>
</reference>
<name>A0A8B6EV17_MYTGA</name>
<dbReference type="PANTHER" id="PTHR14187:SF5">
    <property type="entry name" value="HEAT SHOCK 70 KDA PROTEIN 12A"/>
    <property type="match status" value="1"/>
</dbReference>
<keyword evidence="4" id="KW-1185">Reference proteome</keyword>
<sequence length="436" mass="51279">MSDDDKVLTRNLSFIKDNITDMDGVMDKLIEDDILRLEDRSRILANRNPRLQIHAVLEIVVKKGAYDNFIRALETSGNSHIIERLENIDYNGGMYSDGCENNRNHTKTEQSDKLQKQLKNMQSENEHLRVQQKSVRMELESKQRKMQELNKEVNGFKAQNKQLNERLKLLCNSDKLKDRLSNIELEVRKKDTEHGLLETEIQEKENECFTEADCDAGITVVRKEKHQLIEKYRTKCRDFVRTSIAERFVEFLDEIIGRPVIQEYKYKNASEYIDMYRSIRTIMDKINTNENGVIHVLLPLCFLDTISHETRKRDFKSLVESSRFSENVRMKKDKMCIDIEILRKLVKPTIEKVESLFETVFDEYKNETKEMDIVIIGGFADYKILQEVVRQRFLTQRIYIPIRPEFVVVNGAVLCGFNAYQYIRSLSSEVRSYSNV</sequence>
<dbReference type="AlphaFoldDB" id="A0A8B6EV17"/>
<dbReference type="InterPro" id="IPR011029">
    <property type="entry name" value="DEATH-like_dom_sf"/>
</dbReference>
<dbReference type="CDD" id="cd01671">
    <property type="entry name" value="CARD"/>
    <property type="match status" value="1"/>
</dbReference>
<dbReference type="OrthoDB" id="6114915at2759"/>
<evidence type="ECO:0000259" key="2">
    <source>
        <dbReference type="PROSITE" id="PS50209"/>
    </source>
</evidence>
<comment type="caution">
    <text evidence="3">The sequence shown here is derived from an EMBL/GenBank/DDBJ whole genome shotgun (WGS) entry which is preliminary data.</text>
</comment>
<dbReference type="PROSITE" id="PS50209">
    <property type="entry name" value="CARD"/>
    <property type="match status" value="1"/>
</dbReference>
<dbReference type="Proteomes" id="UP000596742">
    <property type="component" value="Unassembled WGS sequence"/>
</dbReference>
<dbReference type="EMBL" id="UYJE01005774">
    <property type="protein sequence ID" value="VDI40206.1"/>
    <property type="molecule type" value="Genomic_DNA"/>
</dbReference>
<evidence type="ECO:0000256" key="1">
    <source>
        <dbReference type="SAM" id="Coils"/>
    </source>
</evidence>
<protein>
    <recommendedName>
        <fullName evidence="2">CARD domain-containing protein</fullName>
    </recommendedName>
</protein>
<dbReference type="InterPro" id="IPR001315">
    <property type="entry name" value="CARD"/>
</dbReference>
<dbReference type="Pfam" id="PF00619">
    <property type="entry name" value="CARD"/>
    <property type="match status" value="1"/>
</dbReference>
<dbReference type="PANTHER" id="PTHR14187">
    <property type="entry name" value="ALPHA KINASE/ELONGATION FACTOR 2 KINASE"/>
    <property type="match status" value="1"/>
</dbReference>
<feature type="domain" description="CARD" evidence="2">
    <location>
        <begin position="1"/>
        <end position="64"/>
    </location>
</feature>
<gene>
    <name evidence="3" type="ORF">MGAL_10B026059</name>
</gene>
<proteinExistence type="predicted"/>
<dbReference type="SUPFAM" id="SSF47986">
    <property type="entry name" value="DEATH domain"/>
    <property type="match status" value="1"/>
</dbReference>
<accession>A0A8B6EV17</accession>
<dbReference type="SUPFAM" id="SSF53067">
    <property type="entry name" value="Actin-like ATPase domain"/>
    <property type="match status" value="1"/>
</dbReference>
<keyword evidence="1" id="KW-0175">Coiled coil</keyword>
<feature type="coiled-coil region" evidence="1">
    <location>
        <begin position="104"/>
        <end position="207"/>
    </location>
</feature>
<dbReference type="InterPro" id="IPR043129">
    <property type="entry name" value="ATPase_NBD"/>
</dbReference>
<dbReference type="GO" id="GO:0042981">
    <property type="term" value="P:regulation of apoptotic process"/>
    <property type="evidence" value="ECO:0007669"/>
    <property type="project" value="InterPro"/>
</dbReference>
<evidence type="ECO:0000313" key="3">
    <source>
        <dbReference type="EMBL" id="VDI40206.1"/>
    </source>
</evidence>
<evidence type="ECO:0000313" key="4">
    <source>
        <dbReference type="Proteomes" id="UP000596742"/>
    </source>
</evidence>